<organism evidence="11 12">
    <name type="scientific">Candidatus Nealsonbacteria bacterium CG03_land_8_20_14_0_80_36_12</name>
    <dbReference type="NCBI Taxonomy" id="1974701"/>
    <lineage>
        <taxon>Bacteria</taxon>
        <taxon>Candidatus Nealsoniibacteriota</taxon>
    </lineage>
</organism>
<dbReference type="PROSITE" id="PS51918">
    <property type="entry name" value="RADICAL_SAM"/>
    <property type="match status" value="1"/>
</dbReference>
<comment type="function">
    <text evidence="9">Probably acts as a heme chaperone, transferring heme to an unknown acceptor. Binds one molecule of heme per monomer, possibly covalently. Binds 1 [4Fe-4S] cluster. The cluster is coordinated with 3 cysteines and an exchangeable S-adenosyl-L-methionine.</text>
</comment>
<sequence>MKSMENIKVDREYIEIYPVNWQNITQKMVDQIFSARSFDFIKEISLYVHIPFCPAICPFCKFNIAGYEPLIYQKYLNALKKEISLFKNHPDLQNRIVTAIYFGGGTGSMLTSKEVYEILDKIHDVFSISNKVEITMECHPNTVNSKKFRDYKKVGVNRVSLGIQSFQDENLRNIERNHTAQQNINLLLEALKTGFNCVAMDLMYRLPSQTLENLKFDLYKIKELSPDGVSTYSLEPEATPLESKTSKIPSDKIDKEMFYFIGDFFESIGYRRFMQPDFSKPGKECKYVLNAWRAPQQLMIGLGAGAHSQYFGGYVWANVYPVKSYIDALEQEYFPGVMGVKVSLDELKSKYMVLGARAFSIEKEGFKKGFGENISDKFNSEIKSLIKLGWMKEENNYYKITREGLYYIDNISKVFYSWANKGKGQPWLKGLYNFTPKKFYKITRGKII</sequence>
<evidence type="ECO:0000256" key="7">
    <source>
        <dbReference type="ARBA" id="ARBA00023014"/>
    </source>
</evidence>
<keyword evidence="9" id="KW-0004">4Fe-4S</keyword>
<proteinExistence type="inferred from homology"/>
<feature type="domain" description="Radical SAM core" evidence="10">
    <location>
        <begin position="38"/>
        <end position="271"/>
    </location>
</feature>
<dbReference type="EMBL" id="PEUV01000021">
    <property type="protein sequence ID" value="PIV12721.1"/>
    <property type="molecule type" value="Genomic_DNA"/>
</dbReference>
<dbReference type="GO" id="GO:0051539">
    <property type="term" value="F:4 iron, 4 sulfur cluster binding"/>
    <property type="evidence" value="ECO:0007669"/>
    <property type="project" value="UniProtKB-UniRule"/>
</dbReference>
<evidence type="ECO:0000256" key="8">
    <source>
        <dbReference type="ARBA" id="ARBA00023186"/>
    </source>
</evidence>
<dbReference type="InterPro" id="IPR007197">
    <property type="entry name" value="rSAM"/>
</dbReference>
<dbReference type="InterPro" id="IPR013785">
    <property type="entry name" value="Aldolase_TIM"/>
</dbReference>
<keyword evidence="5 9" id="KW-0479">Metal-binding</keyword>
<evidence type="ECO:0000256" key="3">
    <source>
        <dbReference type="ARBA" id="ARBA00022617"/>
    </source>
</evidence>
<dbReference type="Proteomes" id="UP000230324">
    <property type="component" value="Unassembled WGS sequence"/>
</dbReference>
<dbReference type="GO" id="GO:0005737">
    <property type="term" value="C:cytoplasm"/>
    <property type="evidence" value="ECO:0007669"/>
    <property type="project" value="UniProtKB-SubCell"/>
</dbReference>
<evidence type="ECO:0000256" key="9">
    <source>
        <dbReference type="RuleBase" id="RU364116"/>
    </source>
</evidence>
<dbReference type="AlphaFoldDB" id="A0A2M7BYF7"/>
<evidence type="ECO:0000313" key="11">
    <source>
        <dbReference type="EMBL" id="PIV12721.1"/>
    </source>
</evidence>
<comment type="caution">
    <text evidence="11">The sequence shown here is derived from an EMBL/GenBank/DDBJ whole genome shotgun (WGS) entry which is preliminary data.</text>
</comment>
<dbReference type="SMART" id="SM00729">
    <property type="entry name" value="Elp3"/>
    <property type="match status" value="1"/>
</dbReference>
<dbReference type="Gene3D" id="3.20.20.70">
    <property type="entry name" value="Aldolase class I"/>
    <property type="match status" value="1"/>
</dbReference>
<keyword evidence="7 9" id="KW-0411">Iron-sulfur</keyword>
<dbReference type="InterPro" id="IPR004559">
    <property type="entry name" value="HemW-like"/>
</dbReference>
<evidence type="ECO:0000256" key="6">
    <source>
        <dbReference type="ARBA" id="ARBA00023004"/>
    </source>
</evidence>
<dbReference type="GO" id="GO:0006779">
    <property type="term" value="P:porphyrin-containing compound biosynthetic process"/>
    <property type="evidence" value="ECO:0007669"/>
    <property type="project" value="InterPro"/>
</dbReference>
<protein>
    <recommendedName>
        <fullName evidence="2 9">Heme chaperone HemW</fullName>
    </recommendedName>
</protein>
<keyword evidence="9" id="KW-0963">Cytoplasm</keyword>
<name>A0A2M7BYF7_9BACT</name>
<evidence type="ECO:0000259" key="10">
    <source>
        <dbReference type="PROSITE" id="PS51918"/>
    </source>
</evidence>
<evidence type="ECO:0000256" key="4">
    <source>
        <dbReference type="ARBA" id="ARBA00022691"/>
    </source>
</evidence>
<dbReference type="InterPro" id="IPR058240">
    <property type="entry name" value="rSAM_sf"/>
</dbReference>
<keyword evidence="6 9" id="KW-0408">Iron</keyword>
<dbReference type="PANTHER" id="PTHR13932:SF5">
    <property type="entry name" value="RADICAL S-ADENOSYL METHIONINE DOMAIN-CONTAINING PROTEIN 1, MITOCHONDRIAL"/>
    <property type="match status" value="1"/>
</dbReference>
<evidence type="ECO:0000256" key="5">
    <source>
        <dbReference type="ARBA" id="ARBA00022723"/>
    </source>
</evidence>
<gene>
    <name evidence="11" type="ORF">COS47_01060</name>
</gene>
<dbReference type="SUPFAM" id="SSF102114">
    <property type="entry name" value="Radical SAM enzymes"/>
    <property type="match status" value="1"/>
</dbReference>
<dbReference type="Pfam" id="PF04055">
    <property type="entry name" value="Radical_SAM"/>
    <property type="match status" value="1"/>
</dbReference>
<dbReference type="SFLD" id="SFLDG01065">
    <property type="entry name" value="anaerobic_coproporphyrinogen-I"/>
    <property type="match status" value="1"/>
</dbReference>
<dbReference type="InterPro" id="IPR006638">
    <property type="entry name" value="Elp3/MiaA/NifB-like_rSAM"/>
</dbReference>
<keyword evidence="8 9" id="KW-0143">Chaperone</keyword>
<comment type="subcellular location">
    <subcellularLocation>
        <location evidence="9">Cytoplasm</location>
    </subcellularLocation>
</comment>
<evidence type="ECO:0000256" key="2">
    <source>
        <dbReference type="ARBA" id="ARBA00017228"/>
    </source>
</evidence>
<evidence type="ECO:0000256" key="1">
    <source>
        <dbReference type="ARBA" id="ARBA00006100"/>
    </source>
</evidence>
<keyword evidence="4 9" id="KW-0949">S-adenosyl-L-methionine</keyword>
<dbReference type="NCBIfam" id="TIGR00539">
    <property type="entry name" value="hemN_rel"/>
    <property type="match status" value="1"/>
</dbReference>
<dbReference type="SFLD" id="SFLDF00562">
    <property type="entry name" value="HemN-like__clustered_with_heat"/>
    <property type="match status" value="1"/>
</dbReference>
<accession>A0A2M7BYF7</accession>
<dbReference type="GO" id="GO:0004109">
    <property type="term" value="F:coproporphyrinogen oxidase activity"/>
    <property type="evidence" value="ECO:0007669"/>
    <property type="project" value="InterPro"/>
</dbReference>
<dbReference type="InterPro" id="IPR034505">
    <property type="entry name" value="Coproporphyrinogen-III_oxidase"/>
</dbReference>
<keyword evidence="3 9" id="KW-0349">Heme</keyword>
<reference evidence="12" key="1">
    <citation type="submission" date="2017-09" db="EMBL/GenBank/DDBJ databases">
        <title>Depth-based differentiation of microbial function through sediment-hosted aquifers and enrichment of novel symbionts in the deep terrestrial subsurface.</title>
        <authorList>
            <person name="Probst A.J."/>
            <person name="Ladd B."/>
            <person name="Jarett J.K."/>
            <person name="Geller-Mcgrath D.E."/>
            <person name="Sieber C.M.K."/>
            <person name="Emerson J.B."/>
            <person name="Anantharaman K."/>
            <person name="Thomas B.C."/>
            <person name="Malmstrom R."/>
            <person name="Stieglmeier M."/>
            <person name="Klingl A."/>
            <person name="Woyke T."/>
            <person name="Ryan C.M."/>
            <person name="Banfield J.F."/>
        </authorList>
    </citation>
    <scope>NUCLEOTIDE SEQUENCE [LARGE SCALE GENOMIC DNA]</scope>
</reference>
<dbReference type="GO" id="GO:0046872">
    <property type="term" value="F:metal ion binding"/>
    <property type="evidence" value="ECO:0007669"/>
    <property type="project" value="UniProtKB-UniRule"/>
</dbReference>
<dbReference type="SFLD" id="SFLDS00029">
    <property type="entry name" value="Radical_SAM"/>
    <property type="match status" value="1"/>
</dbReference>
<evidence type="ECO:0000313" key="12">
    <source>
        <dbReference type="Proteomes" id="UP000230324"/>
    </source>
</evidence>
<comment type="similarity">
    <text evidence="1">Belongs to the anaerobic coproporphyrinogen-III oxidase family. HemW subfamily.</text>
</comment>
<dbReference type="PANTHER" id="PTHR13932">
    <property type="entry name" value="COPROPORPHYRINIGEN III OXIDASE"/>
    <property type="match status" value="1"/>
</dbReference>